<dbReference type="GO" id="GO:0016787">
    <property type="term" value="F:hydrolase activity"/>
    <property type="evidence" value="ECO:0007669"/>
    <property type="project" value="UniProtKB-KW"/>
</dbReference>
<dbReference type="InterPro" id="IPR011545">
    <property type="entry name" value="DEAD/DEAH_box_helicase_dom"/>
</dbReference>
<comment type="similarity">
    <text evidence="2">In the central section; belongs to the CRISPR-associated helicase Cas3 family.</text>
</comment>
<dbReference type="STRING" id="349307.Mthe_0641"/>
<dbReference type="Gene3D" id="3.40.50.300">
    <property type="entry name" value="P-loop containing nucleotide triphosphate hydrolases"/>
    <property type="match status" value="2"/>
</dbReference>
<dbReference type="GO" id="GO:0140097">
    <property type="term" value="F:catalytic activity, acting on DNA"/>
    <property type="evidence" value="ECO:0007669"/>
    <property type="project" value="UniProtKB-ARBA"/>
</dbReference>
<feature type="domain" description="HD Cas3-type" evidence="10">
    <location>
        <begin position="11"/>
        <end position="230"/>
    </location>
</feature>
<dbReference type="SMART" id="SM00487">
    <property type="entry name" value="DEXDc"/>
    <property type="match status" value="1"/>
</dbReference>
<keyword evidence="9" id="KW-0051">Antiviral defense</keyword>
<keyword evidence="6" id="KW-0378">Hydrolase</keyword>
<keyword evidence="7" id="KW-0347">Helicase</keyword>
<dbReference type="CDD" id="cd09641">
    <property type="entry name" value="Cas3''_I"/>
    <property type="match status" value="1"/>
</dbReference>
<evidence type="ECO:0000256" key="5">
    <source>
        <dbReference type="ARBA" id="ARBA00022741"/>
    </source>
</evidence>
<dbReference type="InterPro" id="IPR014001">
    <property type="entry name" value="Helicase_ATP-bd"/>
</dbReference>
<dbReference type="Pfam" id="PF18019">
    <property type="entry name" value="Cas3_HD"/>
    <property type="match status" value="1"/>
</dbReference>
<protein>
    <submittedName>
        <fullName evidence="11">CRISPR-associated helicase, Cas3 family</fullName>
    </submittedName>
</protein>
<accession>A0B6V7</accession>
<dbReference type="Pfam" id="PF22590">
    <property type="entry name" value="Cas3-like_C_2"/>
    <property type="match status" value="1"/>
</dbReference>
<evidence type="ECO:0000256" key="1">
    <source>
        <dbReference type="ARBA" id="ARBA00006847"/>
    </source>
</evidence>
<keyword evidence="8" id="KW-0067">ATP-binding</keyword>
<keyword evidence="5" id="KW-0547">Nucleotide-binding</keyword>
<gene>
    <name evidence="11" type="ordered locus">Mthe_0641</name>
</gene>
<dbReference type="GO" id="GO:0005524">
    <property type="term" value="F:ATP binding"/>
    <property type="evidence" value="ECO:0007669"/>
    <property type="project" value="UniProtKB-KW"/>
</dbReference>
<dbReference type="HOGENOM" id="CLU_010123_1_1_2"/>
<evidence type="ECO:0000313" key="12">
    <source>
        <dbReference type="Proteomes" id="UP000000674"/>
    </source>
</evidence>
<dbReference type="PROSITE" id="PS51643">
    <property type="entry name" value="HD_CAS3"/>
    <property type="match status" value="1"/>
</dbReference>
<dbReference type="GO" id="GO:0004518">
    <property type="term" value="F:nuclease activity"/>
    <property type="evidence" value="ECO:0007669"/>
    <property type="project" value="UniProtKB-KW"/>
</dbReference>
<dbReference type="Proteomes" id="UP000000674">
    <property type="component" value="Chromosome"/>
</dbReference>
<dbReference type="InterPro" id="IPR027417">
    <property type="entry name" value="P-loop_NTPase"/>
</dbReference>
<dbReference type="EMBL" id="CP000477">
    <property type="protein sequence ID" value="ABK14431.1"/>
    <property type="molecule type" value="Genomic_DNA"/>
</dbReference>
<evidence type="ECO:0000256" key="3">
    <source>
        <dbReference type="ARBA" id="ARBA00022722"/>
    </source>
</evidence>
<dbReference type="GO" id="GO:0051607">
    <property type="term" value="P:defense response to virus"/>
    <property type="evidence" value="ECO:0007669"/>
    <property type="project" value="UniProtKB-KW"/>
</dbReference>
<dbReference type="InterPro" id="IPR006483">
    <property type="entry name" value="CRISPR-assoc_Cas3_HD"/>
</dbReference>
<dbReference type="AlphaFoldDB" id="A0B6V7"/>
<dbReference type="InterPro" id="IPR038257">
    <property type="entry name" value="CRISPR-assoc_Cas3_HD_sf"/>
</dbReference>
<keyword evidence="4" id="KW-0479">Metal-binding</keyword>
<dbReference type="InterPro" id="IPR006474">
    <property type="entry name" value="Helicase_Cas3_CRISPR-ass_core"/>
</dbReference>
<organism evidence="11 12">
    <name type="scientific">Methanothrix thermoacetophila (strain DSM 6194 / JCM 14653 / NBRC 101360 / PT)</name>
    <name type="common">Methanosaeta thermophila</name>
    <dbReference type="NCBI Taxonomy" id="349307"/>
    <lineage>
        <taxon>Archaea</taxon>
        <taxon>Methanobacteriati</taxon>
        <taxon>Methanobacteriota</taxon>
        <taxon>Stenosarchaea group</taxon>
        <taxon>Methanomicrobia</taxon>
        <taxon>Methanotrichales</taxon>
        <taxon>Methanotrichaceae</taxon>
        <taxon>Methanothrix</taxon>
    </lineage>
</organism>
<reference evidence="11 12" key="1">
    <citation type="submission" date="2006-10" db="EMBL/GenBank/DDBJ databases">
        <title>Complete sequence of Methanosaeta thermophila PT.</title>
        <authorList>
            <consortium name="US DOE Joint Genome Institute"/>
            <person name="Copeland A."/>
            <person name="Lucas S."/>
            <person name="Lapidus A."/>
            <person name="Barry K."/>
            <person name="Detter J.C."/>
            <person name="Glavina del Rio T."/>
            <person name="Hammon N."/>
            <person name="Israni S."/>
            <person name="Pitluck S."/>
            <person name="Chain P."/>
            <person name="Malfatti S."/>
            <person name="Shin M."/>
            <person name="Vergez L."/>
            <person name="Schmutz J."/>
            <person name="Larimer F."/>
            <person name="Land M."/>
            <person name="Hauser L."/>
            <person name="Kyrpides N."/>
            <person name="Kim E."/>
            <person name="Smith K.S."/>
            <person name="Ingram-Smith C."/>
            <person name="Richardson P."/>
        </authorList>
    </citation>
    <scope>NUCLEOTIDE SEQUENCE [LARGE SCALE GENOMIC DNA]</scope>
    <source>
        <strain evidence="12">DSM 6194 / JCM 14653 / NBRC 101360 / PT</strain>
    </source>
</reference>
<dbReference type="InterPro" id="IPR054712">
    <property type="entry name" value="Cas3-like_dom"/>
</dbReference>
<keyword evidence="12" id="KW-1185">Reference proteome</keyword>
<evidence type="ECO:0000259" key="10">
    <source>
        <dbReference type="PROSITE" id="PS51643"/>
    </source>
</evidence>
<evidence type="ECO:0000256" key="2">
    <source>
        <dbReference type="ARBA" id="ARBA00009046"/>
    </source>
</evidence>
<sequence length="804" mass="92679">MGRGSFSFKLRSHPDKLLVDHLRNVGEMCRRTVAESARNLDDAEILKNVAYIIGATHDLGKATGFFQEYLRETDEKRRRALRSRDVTKHGLLSSLFTYAIVREHLRKRGCEMPGALPLVSFIAVRRHHGDLTNALDEISAIYAERERVLSVIEEQVSSLDRNECAQIFNALLGGVVEIDLDSLLDHILRDALKDLRGEKPLVRNLGRRNDVLPYFVAQLLYSALLDADKTDAGLEGVDLGRVNIPPDLVDRYREARGFSERRDGINGMRNEIYHDAVSRISGWDLNERIISLNVPTGTGKTLTSLAMALRLRRRLMNERGVMPRIVYALPFLSIIDQTCDVFEDVLESAGIRADSSVLLKHHHLSDITYTKGDEEFESDVSLLLMEGWNSEIVVTTFWQLFHTIFSNRNRRLRKFNRIANSIIIMDEVQAVPHRYWHLLHDSLKMLCEKFNSYLILVTATQPLIFSEESGEIREAVSDKERYFRALNRVELRPMIDAPMSLEEFEALLEGEIHNNPEKDFLIVLNTIRSARNVYSAIKALDLRDTELFYLSTHVVPRDRRDRIRRIRDERGGRRKITVSTQLIEAGVDIDADIVFRDLAPLDSINQVAGRCNRNLSKGRGRVSVVILRDERRELCRYIYDGFLISKTLDILRSCGECIEEREILELNSRYFRVVRSGMSDETSRRCMSMLSGLEFGDLGESFRLIEEDEPRVDVFVETDERASDVWQAYRDLRSERDLWERRRRYLRLRNALSDYMISLPRRLAADLVVENQGTGYISMDELPHYYDPETGFRVEDAGEGSMII</sequence>
<comment type="similarity">
    <text evidence="1">In the N-terminal section; belongs to the CRISPR-associated nuclease Cas3-HD family.</text>
</comment>
<dbReference type="NCBIfam" id="TIGR01596">
    <property type="entry name" value="cas3_HD"/>
    <property type="match status" value="1"/>
</dbReference>
<evidence type="ECO:0000256" key="9">
    <source>
        <dbReference type="ARBA" id="ARBA00023118"/>
    </source>
</evidence>
<dbReference type="GO" id="GO:0004386">
    <property type="term" value="F:helicase activity"/>
    <property type="evidence" value="ECO:0007669"/>
    <property type="project" value="UniProtKB-KW"/>
</dbReference>
<evidence type="ECO:0000256" key="7">
    <source>
        <dbReference type="ARBA" id="ARBA00022806"/>
    </source>
</evidence>
<dbReference type="SUPFAM" id="SSF52540">
    <property type="entry name" value="P-loop containing nucleoside triphosphate hydrolases"/>
    <property type="match status" value="1"/>
</dbReference>
<dbReference type="CDD" id="cd17930">
    <property type="entry name" value="DEXHc_cas3"/>
    <property type="match status" value="1"/>
</dbReference>
<evidence type="ECO:0000313" key="11">
    <source>
        <dbReference type="EMBL" id="ABK14431.1"/>
    </source>
</evidence>
<evidence type="ECO:0000256" key="8">
    <source>
        <dbReference type="ARBA" id="ARBA00022840"/>
    </source>
</evidence>
<dbReference type="GO" id="GO:0003676">
    <property type="term" value="F:nucleic acid binding"/>
    <property type="evidence" value="ECO:0007669"/>
    <property type="project" value="InterPro"/>
</dbReference>
<name>A0B6V7_METTP</name>
<proteinExistence type="inferred from homology"/>
<dbReference type="OrthoDB" id="43851at2157"/>
<evidence type="ECO:0000256" key="4">
    <source>
        <dbReference type="ARBA" id="ARBA00022723"/>
    </source>
</evidence>
<dbReference type="NCBIfam" id="TIGR01587">
    <property type="entry name" value="cas3_core"/>
    <property type="match status" value="1"/>
</dbReference>
<keyword evidence="3" id="KW-0540">Nuclease</keyword>
<dbReference type="Gene3D" id="1.10.3210.30">
    <property type="match status" value="1"/>
</dbReference>
<dbReference type="GO" id="GO:0046872">
    <property type="term" value="F:metal ion binding"/>
    <property type="evidence" value="ECO:0007669"/>
    <property type="project" value="UniProtKB-KW"/>
</dbReference>
<dbReference type="Pfam" id="PF00270">
    <property type="entry name" value="DEAD"/>
    <property type="match status" value="1"/>
</dbReference>
<dbReference type="KEGG" id="mtp:Mthe_0641"/>
<evidence type="ECO:0000256" key="6">
    <source>
        <dbReference type="ARBA" id="ARBA00022801"/>
    </source>
</evidence>